<dbReference type="GO" id="GO:0020037">
    <property type="term" value="F:heme binding"/>
    <property type="evidence" value="ECO:0007669"/>
    <property type="project" value="TreeGrafter"/>
</dbReference>
<comment type="cofactor">
    <cofactor evidence="1">
        <name>heme b</name>
        <dbReference type="ChEBI" id="CHEBI:60344"/>
    </cofactor>
</comment>
<evidence type="ECO:0000256" key="12">
    <source>
        <dbReference type="ARBA" id="ARBA00037975"/>
    </source>
</evidence>
<dbReference type="Pfam" id="PF01292">
    <property type="entry name" value="Ni_hydr_CYTB"/>
    <property type="match status" value="1"/>
</dbReference>
<evidence type="ECO:0000313" key="16">
    <source>
        <dbReference type="EMBL" id="QGR06302.1"/>
    </source>
</evidence>
<feature type="transmembrane region" description="Helical" evidence="13">
    <location>
        <begin position="12"/>
        <end position="35"/>
    </location>
</feature>
<evidence type="ECO:0000256" key="7">
    <source>
        <dbReference type="ARBA" id="ARBA00022723"/>
    </source>
</evidence>
<dbReference type="GO" id="GO:0022904">
    <property type="term" value="P:respiratory electron transport chain"/>
    <property type="evidence" value="ECO:0007669"/>
    <property type="project" value="InterPro"/>
</dbReference>
<organism evidence="16 17">
    <name type="scientific">Pantoea phytobeneficialis</name>
    <dbReference type="NCBI Taxonomy" id="2052056"/>
    <lineage>
        <taxon>Bacteria</taxon>
        <taxon>Pseudomonadati</taxon>
        <taxon>Pseudomonadota</taxon>
        <taxon>Gammaproteobacteria</taxon>
        <taxon>Enterobacterales</taxon>
        <taxon>Erwiniaceae</taxon>
        <taxon>Pantoea</taxon>
    </lineage>
</organism>
<dbReference type="AlphaFoldDB" id="A0AAP9H4D9"/>
<keyword evidence="3" id="KW-0813">Transport</keyword>
<protein>
    <submittedName>
        <fullName evidence="16">Cytochrome b</fullName>
    </submittedName>
</protein>
<keyword evidence="18" id="KW-1185">Reference proteome</keyword>
<dbReference type="GO" id="GO:0009055">
    <property type="term" value="F:electron transfer activity"/>
    <property type="evidence" value="ECO:0007669"/>
    <property type="project" value="InterPro"/>
</dbReference>
<feature type="transmembrane region" description="Helical" evidence="13">
    <location>
        <begin position="85"/>
        <end position="111"/>
    </location>
</feature>
<dbReference type="GO" id="GO:0046872">
    <property type="term" value="F:metal ion binding"/>
    <property type="evidence" value="ECO:0007669"/>
    <property type="project" value="UniProtKB-KW"/>
</dbReference>
<evidence type="ECO:0000256" key="13">
    <source>
        <dbReference type="SAM" id="Phobius"/>
    </source>
</evidence>
<evidence type="ECO:0000256" key="9">
    <source>
        <dbReference type="ARBA" id="ARBA00022989"/>
    </source>
</evidence>
<dbReference type="PANTHER" id="PTHR30529:SF1">
    <property type="entry name" value="CYTOCHROME B561 HOMOLOG 2"/>
    <property type="match status" value="1"/>
</dbReference>
<keyword evidence="11 13" id="KW-0472">Membrane</keyword>
<accession>A0AAP9H4D9</accession>
<dbReference type="InterPro" id="IPR016174">
    <property type="entry name" value="Di-haem_cyt_TM"/>
</dbReference>
<keyword evidence="4" id="KW-1003">Cell membrane</keyword>
<dbReference type="GO" id="GO:0005886">
    <property type="term" value="C:plasma membrane"/>
    <property type="evidence" value="ECO:0007669"/>
    <property type="project" value="UniProtKB-SubCell"/>
</dbReference>
<sequence>MMWRNSPQQFGLISILLHWLMALAIYGMFALGLWMVGLGYYDSWYHSAPEIHKSIGILLLMALLLRLLWRFLSPPPAPLRSYSPVVRFAAIAAHWLLYSLLLAILVSGYLISTADGKSVSLFGWFNIPALVAGAAEQADVAGDIHLWLAWTVVVLSVLHGLAALKHHFIDRDITLQRMLGCRIPLTSEKEK</sequence>
<evidence type="ECO:0000256" key="6">
    <source>
        <dbReference type="ARBA" id="ARBA00022692"/>
    </source>
</evidence>
<dbReference type="EMBL" id="JAUOOM010000033">
    <property type="protein sequence ID" value="MDO6409622.1"/>
    <property type="molecule type" value="Genomic_DNA"/>
</dbReference>
<dbReference type="EMBL" id="CP024636">
    <property type="protein sequence ID" value="QGR06302.1"/>
    <property type="molecule type" value="Genomic_DNA"/>
</dbReference>
<evidence type="ECO:0000256" key="10">
    <source>
        <dbReference type="ARBA" id="ARBA00023004"/>
    </source>
</evidence>
<evidence type="ECO:0000313" key="17">
    <source>
        <dbReference type="Proteomes" id="UP000424872"/>
    </source>
</evidence>
<dbReference type="Proteomes" id="UP001171299">
    <property type="component" value="Unassembled WGS sequence"/>
</dbReference>
<evidence type="ECO:0000256" key="5">
    <source>
        <dbReference type="ARBA" id="ARBA00022617"/>
    </source>
</evidence>
<proteinExistence type="inferred from homology"/>
<comment type="similarity">
    <text evidence="12">Belongs to the cytochrome b561 family.</text>
</comment>
<gene>
    <name evidence="16" type="ORF">CTZ24_07745</name>
    <name evidence="15" type="ORF">Q3404_23895</name>
</gene>
<comment type="subcellular location">
    <subcellularLocation>
        <location evidence="2">Cell membrane</location>
        <topology evidence="2">Multi-pass membrane protein</topology>
    </subcellularLocation>
</comment>
<keyword evidence="10" id="KW-0408">Iron</keyword>
<evidence type="ECO:0000256" key="3">
    <source>
        <dbReference type="ARBA" id="ARBA00022448"/>
    </source>
</evidence>
<keyword evidence="7" id="KW-0479">Metal-binding</keyword>
<evidence type="ECO:0000256" key="4">
    <source>
        <dbReference type="ARBA" id="ARBA00022475"/>
    </source>
</evidence>
<reference evidence="16" key="2">
    <citation type="journal article" date="2020" name="Environ. Microbiol.">
        <title>The extreme plant-growth-promoting properties of Pantoea phytobeneficialis MSR2 revealed by functional and genomic analysis.</title>
        <authorList>
            <person name="Nascimento F.X."/>
            <person name="Hernandez A.G."/>
            <person name="Glick B.R."/>
            <person name="Rossi M.J."/>
        </authorList>
    </citation>
    <scope>NUCLEOTIDE SEQUENCE</scope>
    <source>
        <strain evidence="16">MSR2</strain>
    </source>
</reference>
<evidence type="ECO:0000259" key="14">
    <source>
        <dbReference type="Pfam" id="PF01292"/>
    </source>
</evidence>
<evidence type="ECO:0000256" key="8">
    <source>
        <dbReference type="ARBA" id="ARBA00022982"/>
    </source>
</evidence>
<dbReference type="InterPro" id="IPR011577">
    <property type="entry name" value="Cyt_b561_bac/Ni-Hgenase"/>
</dbReference>
<keyword evidence="5" id="KW-0349">Heme</keyword>
<evidence type="ECO:0000256" key="11">
    <source>
        <dbReference type="ARBA" id="ARBA00023136"/>
    </source>
</evidence>
<dbReference type="KEGG" id="ppho:CTZ24_07745"/>
<name>A0AAP9H4D9_9GAMM</name>
<dbReference type="InterPro" id="IPR052168">
    <property type="entry name" value="Cytochrome_b561_oxidase"/>
</dbReference>
<evidence type="ECO:0000313" key="18">
    <source>
        <dbReference type="Proteomes" id="UP001171299"/>
    </source>
</evidence>
<feature type="transmembrane region" description="Helical" evidence="13">
    <location>
        <begin position="144"/>
        <end position="164"/>
    </location>
</feature>
<dbReference type="Proteomes" id="UP000424872">
    <property type="component" value="Chromosome"/>
</dbReference>
<dbReference type="SUPFAM" id="SSF81342">
    <property type="entry name" value="Transmembrane di-heme cytochromes"/>
    <property type="match status" value="1"/>
</dbReference>
<evidence type="ECO:0000256" key="1">
    <source>
        <dbReference type="ARBA" id="ARBA00001970"/>
    </source>
</evidence>
<dbReference type="RefSeq" id="WP_208725232.1">
    <property type="nucleotide sequence ID" value="NZ_CP024636.1"/>
</dbReference>
<evidence type="ECO:0000256" key="2">
    <source>
        <dbReference type="ARBA" id="ARBA00004651"/>
    </source>
</evidence>
<keyword evidence="9 13" id="KW-1133">Transmembrane helix</keyword>
<evidence type="ECO:0000313" key="15">
    <source>
        <dbReference type="EMBL" id="MDO6409622.1"/>
    </source>
</evidence>
<dbReference type="PANTHER" id="PTHR30529">
    <property type="entry name" value="CYTOCHROME B561"/>
    <property type="match status" value="1"/>
</dbReference>
<dbReference type="Gene3D" id="1.20.950.20">
    <property type="entry name" value="Transmembrane di-heme cytochromes, Chain C"/>
    <property type="match status" value="1"/>
</dbReference>
<feature type="transmembrane region" description="Helical" evidence="13">
    <location>
        <begin position="55"/>
        <end position="73"/>
    </location>
</feature>
<keyword evidence="8" id="KW-0249">Electron transport</keyword>
<feature type="domain" description="Cytochrome b561 bacterial/Ni-hydrogenase" evidence="14">
    <location>
        <begin position="10"/>
        <end position="180"/>
    </location>
</feature>
<reference evidence="15" key="3">
    <citation type="submission" date="2023-07" db="EMBL/GenBank/DDBJ databases">
        <title>The extreme plant-growth-promoting properties of Pantoea phytobeneficialis PF55 revealed by functional and genomic analysis.</title>
        <authorList>
            <person name="Nascimento F.X."/>
            <person name="Marcio R.J."/>
        </authorList>
    </citation>
    <scope>NUCLEOTIDE SEQUENCE</scope>
    <source>
        <strain evidence="15">PF55</strain>
    </source>
</reference>
<reference evidence="17" key="1">
    <citation type="submission" date="2017-11" db="EMBL/GenBank/DDBJ databases">
        <title>Genome sequence of Pantoea sp. MSR2.</title>
        <authorList>
            <person name="Nascimento F.X."/>
        </authorList>
    </citation>
    <scope>NUCLEOTIDE SEQUENCE [LARGE SCALE GENOMIC DNA]</scope>
    <source>
        <strain evidence="17">MSR2</strain>
    </source>
</reference>
<keyword evidence="6 13" id="KW-0812">Transmembrane</keyword>